<dbReference type="OrthoDB" id="685487at2759"/>
<gene>
    <name evidence="2" type="ORF">LUZ63_012952</name>
</gene>
<dbReference type="SUPFAM" id="SSF81383">
    <property type="entry name" value="F-box domain"/>
    <property type="match status" value="1"/>
</dbReference>
<dbReference type="PANTHER" id="PTHR34223">
    <property type="entry name" value="OS11G0201299 PROTEIN"/>
    <property type="match status" value="1"/>
</dbReference>
<name>A0A9Q0HJR3_9POAL</name>
<protein>
    <recommendedName>
        <fullName evidence="1">F-box domain-containing protein</fullName>
    </recommendedName>
</protein>
<organism evidence="2 3">
    <name type="scientific">Rhynchospora breviuscula</name>
    <dbReference type="NCBI Taxonomy" id="2022672"/>
    <lineage>
        <taxon>Eukaryota</taxon>
        <taxon>Viridiplantae</taxon>
        <taxon>Streptophyta</taxon>
        <taxon>Embryophyta</taxon>
        <taxon>Tracheophyta</taxon>
        <taxon>Spermatophyta</taxon>
        <taxon>Magnoliopsida</taxon>
        <taxon>Liliopsida</taxon>
        <taxon>Poales</taxon>
        <taxon>Cyperaceae</taxon>
        <taxon>Cyperoideae</taxon>
        <taxon>Rhynchosporeae</taxon>
        <taxon>Rhynchospora</taxon>
    </lineage>
</organism>
<dbReference type="Pfam" id="PF00646">
    <property type="entry name" value="F-box"/>
    <property type="match status" value="1"/>
</dbReference>
<dbReference type="InterPro" id="IPR053781">
    <property type="entry name" value="F-box_AtFBL13-like"/>
</dbReference>
<dbReference type="InterPro" id="IPR053197">
    <property type="entry name" value="F-box_SCFL_complex_component"/>
</dbReference>
<dbReference type="PANTHER" id="PTHR34223:SF51">
    <property type="entry name" value="OS06G0556300 PROTEIN"/>
    <property type="match status" value="1"/>
</dbReference>
<proteinExistence type="predicted"/>
<dbReference type="InterPro" id="IPR036047">
    <property type="entry name" value="F-box-like_dom_sf"/>
</dbReference>
<reference evidence="2" key="1">
    <citation type="journal article" date="2022" name="Cell">
        <title>Repeat-based holocentromeres influence genome architecture and karyotype evolution.</title>
        <authorList>
            <person name="Hofstatter P.G."/>
            <person name="Thangavel G."/>
            <person name="Lux T."/>
            <person name="Neumann P."/>
            <person name="Vondrak T."/>
            <person name="Novak P."/>
            <person name="Zhang M."/>
            <person name="Costa L."/>
            <person name="Castellani M."/>
            <person name="Scott A."/>
            <person name="Toegelov H."/>
            <person name="Fuchs J."/>
            <person name="Mata-Sucre Y."/>
            <person name="Dias Y."/>
            <person name="Vanzela A.L.L."/>
            <person name="Huettel B."/>
            <person name="Almeida C.C.S."/>
            <person name="Simkova H."/>
            <person name="Souza G."/>
            <person name="Pedrosa-Harand A."/>
            <person name="Macas J."/>
            <person name="Mayer K.F.X."/>
            <person name="Houben A."/>
            <person name="Marques A."/>
        </authorList>
    </citation>
    <scope>NUCLEOTIDE SEQUENCE</scope>
    <source>
        <strain evidence="2">RhyBre1mFocal</strain>
    </source>
</reference>
<dbReference type="InterPro" id="IPR001810">
    <property type="entry name" value="F-box_dom"/>
</dbReference>
<dbReference type="EMBL" id="JAMQYH010000004">
    <property type="protein sequence ID" value="KAJ1688797.1"/>
    <property type="molecule type" value="Genomic_DNA"/>
</dbReference>
<sequence length="84" mass="9615">MERFGLPFGCAPGRTPGRMTCFQHYFHKKEKAAKGMDHLSNLQDELIITILSFLPLDIAARTSVLCRRIRHLWEASPSLQFICP</sequence>
<dbReference type="Proteomes" id="UP001151287">
    <property type="component" value="Unassembled WGS sequence"/>
</dbReference>
<feature type="domain" description="F-box" evidence="1">
    <location>
        <begin position="39"/>
        <end position="76"/>
    </location>
</feature>
<evidence type="ECO:0000313" key="2">
    <source>
        <dbReference type="EMBL" id="KAJ1688797.1"/>
    </source>
</evidence>
<dbReference type="AlphaFoldDB" id="A0A9Q0HJR3"/>
<accession>A0A9Q0HJR3</accession>
<dbReference type="CDD" id="cd22160">
    <property type="entry name" value="F-box_AtFBL13-like"/>
    <property type="match status" value="1"/>
</dbReference>
<evidence type="ECO:0000313" key="3">
    <source>
        <dbReference type="Proteomes" id="UP001151287"/>
    </source>
</evidence>
<evidence type="ECO:0000259" key="1">
    <source>
        <dbReference type="Pfam" id="PF00646"/>
    </source>
</evidence>
<comment type="caution">
    <text evidence="2">The sequence shown here is derived from an EMBL/GenBank/DDBJ whole genome shotgun (WGS) entry which is preliminary data.</text>
</comment>
<dbReference type="Gene3D" id="1.20.1280.50">
    <property type="match status" value="1"/>
</dbReference>
<keyword evidence="3" id="KW-1185">Reference proteome</keyword>